<evidence type="ECO:0000256" key="4">
    <source>
        <dbReference type="ARBA" id="ARBA00023157"/>
    </source>
</evidence>
<dbReference type="CDD" id="cd03010">
    <property type="entry name" value="TlpA_like_DsbE"/>
    <property type="match status" value="1"/>
</dbReference>
<dbReference type="OrthoDB" id="9811352at2"/>
<keyword evidence="3" id="KW-0201">Cytochrome c-type biogenesis</keyword>
<evidence type="ECO:0000256" key="3">
    <source>
        <dbReference type="ARBA" id="ARBA00022748"/>
    </source>
</evidence>
<dbReference type="Gene3D" id="3.40.30.10">
    <property type="entry name" value="Glutaredoxin"/>
    <property type="match status" value="1"/>
</dbReference>
<keyword evidence="5" id="KW-0676">Redox-active center</keyword>
<dbReference type="EMBL" id="QYUQ01000002">
    <property type="protein sequence ID" value="RJG03038.1"/>
    <property type="molecule type" value="Genomic_DNA"/>
</dbReference>
<evidence type="ECO:0000256" key="2">
    <source>
        <dbReference type="ARBA" id="ARBA00007758"/>
    </source>
</evidence>
<dbReference type="SUPFAM" id="SSF52833">
    <property type="entry name" value="Thioredoxin-like"/>
    <property type="match status" value="1"/>
</dbReference>
<gene>
    <name evidence="7" type="ORF">D3878_16840</name>
</gene>
<feature type="domain" description="Thioredoxin" evidence="6">
    <location>
        <begin position="31"/>
        <end position="169"/>
    </location>
</feature>
<dbReference type="PROSITE" id="PS51352">
    <property type="entry name" value="THIOREDOXIN_2"/>
    <property type="match status" value="1"/>
</dbReference>
<dbReference type="GO" id="GO:0017004">
    <property type="term" value="P:cytochrome complex assembly"/>
    <property type="evidence" value="ECO:0007669"/>
    <property type="project" value="UniProtKB-KW"/>
</dbReference>
<comment type="caution">
    <text evidence="7">The sequence shown here is derived from an EMBL/GenBank/DDBJ whole genome shotgun (WGS) entry which is preliminary data.</text>
</comment>
<dbReference type="InterPro" id="IPR036249">
    <property type="entry name" value="Thioredoxin-like_sf"/>
</dbReference>
<name>A0A3A3G3G5_9BURK</name>
<keyword evidence="8" id="KW-1185">Reference proteome</keyword>
<dbReference type="Proteomes" id="UP000266327">
    <property type="component" value="Unassembled WGS sequence"/>
</dbReference>
<proteinExistence type="inferred from homology"/>
<dbReference type="Pfam" id="PF08534">
    <property type="entry name" value="Redoxin"/>
    <property type="match status" value="1"/>
</dbReference>
<evidence type="ECO:0000256" key="5">
    <source>
        <dbReference type="ARBA" id="ARBA00023284"/>
    </source>
</evidence>
<dbReference type="PROSITE" id="PS00194">
    <property type="entry name" value="THIOREDOXIN_1"/>
    <property type="match status" value="1"/>
</dbReference>
<dbReference type="InterPro" id="IPR013740">
    <property type="entry name" value="Redoxin"/>
</dbReference>
<dbReference type="NCBIfam" id="TIGR00385">
    <property type="entry name" value="dsbE"/>
    <property type="match status" value="1"/>
</dbReference>
<organism evidence="7 8">
    <name type="scientific">Noviherbaspirillum sedimenti</name>
    <dbReference type="NCBI Taxonomy" id="2320865"/>
    <lineage>
        <taxon>Bacteria</taxon>
        <taxon>Pseudomonadati</taxon>
        <taxon>Pseudomonadota</taxon>
        <taxon>Betaproteobacteria</taxon>
        <taxon>Burkholderiales</taxon>
        <taxon>Oxalobacteraceae</taxon>
        <taxon>Noviherbaspirillum</taxon>
    </lineage>
</organism>
<dbReference type="PANTHER" id="PTHR42852:SF6">
    <property type="entry name" value="THIOL:DISULFIDE INTERCHANGE PROTEIN DSBE"/>
    <property type="match status" value="1"/>
</dbReference>
<sequence length="186" mass="20607">MRRFVPAAIFIAFLLLLALGLAPRSRDLPSSLIGKSAPAFSLPLLDAPQQTLTPADLRGRVWVLNVWASWCGACREEHPILMQLSRTARTPIYGLDYKDGREDASAWLTRHGNPYRSSLFDADGRVGIDYGVYGVPETFVIDRRGVVRHKHVGPLTEEFVRNKLLPMLVALENEPQAARANSETGG</sequence>
<dbReference type="GO" id="GO:0015036">
    <property type="term" value="F:disulfide oxidoreductase activity"/>
    <property type="evidence" value="ECO:0007669"/>
    <property type="project" value="InterPro"/>
</dbReference>
<dbReference type="InterPro" id="IPR017937">
    <property type="entry name" value="Thioredoxin_CS"/>
</dbReference>
<dbReference type="InterPro" id="IPR050553">
    <property type="entry name" value="Thioredoxin_ResA/DsbE_sf"/>
</dbReference>
<protein>
    <submittedName>
        <fullName evidence="7">DsbE family thiol:disulfide interchange protein</fullName>
    </submittedName>
</protein>
<evidence type="ECO:0000259" key="6">
    <source>
        <dbReference type="PROSITE" id="PS51352"/>
    </source>
</evidence>
<dbReference type="PANTHER" id="PTHR42852">
    <property type="entry name" value="THIOL:DISULFIDE INTERCHANGE PROTEIN DSBE"/>
    <property type="match status" value="1"/>
</dbReference>
<accession>A0A3A3G3G5</accession>
<dbReference type="InterPro" id="IPR013766">
    <property type="entry name" value="Thioredoxin_domain"/>
</dbReference>
<evidence type="ECO:0000256" key="1">
    <source>
        <dbReference type="ARBA" id="ARBA00004196"/>
    </source>
</evidence>
<evidence type="ECO:0000313" key="8">
    <source>
        <dbReference type="Proteomes" id="UP000266327"/>
    </source>
</evidence>
<reference evidence="8" key="1">
    <citation type="submission" date="2018-09" db="EMBL/GenBank/DDBJ databases">
        <authorList>
            <person name="Zhu H."/>
        </authorList>
    </citation>
    <scope>NUCLEOTIDE SEQUENCE [LARGE SCALE GENOMIC DNA]</scope>
    <source>
        <strain evidence="8">K1S02-23</strain>
    </source>
</reference>
<dbReference type="InterPro" id="IPR004799">
    <property type="entry name" value="Periplasmic_diS_OxRdtase_DsbE"/>
</dbReference>
<dbReference type="AlphaFoldDB" id="A0A3A3G3G5"/>
<comment type="similarity">
    <text evidence="2">Belongs to the thioredoxin family. DsbE subfamily.</text>
</comment>
<keyword evidence="4" id="KW-1015">Disulfide bond</keyword>
<evidence type="ECO:0000313" key="7">
    <source>
        <dbReference type="EMBL" id="RJG03038.1"/>
    </source>
</evidence>
<dbReference type="GO" id="GO:0030288">
    <property type="term" value="C:outer membrane-bounded periplasmic space"/>
    <property type="evidence" value="ECO:0007669"/>
    <property type="project" value="InterPro"/>
</dbReference>
<comment type="subcellular location">
    <subcellularLocation>
        <location evidence="1">Cell envelope</location>
    </subcellularLocation>
</comment>